<gene>
    <name evidence="9" type="ORF">JHL17_28935</name>
</gene>
<dbReference type="Pfam" id="PF01522">
    <property type="entry name" value="Polysacc_deac_1"/>
    <property type="match status" value="1"/>
</dbReference>
<evidence type="ECO:0000256" key="4">
    <source>
        <dbReference type="ARBA" id="ARBA00022723"/>
    </source>
</evidence>
<dbReference type="Gene3D" id="3.20.20.370">
    <property type="entry name" value="Glycoside hydrolase/deacetylase"/>
    <property type="match status" value="1"/>
</dbReference>
<proteinExistence type="inferred from homology"/>
<sequence>MLRIFRPNAASTSPGSRMADDAGRHGVMPAPQGGDRLLKAILLACALSLPALPSHAVDNATKRQPVARTPIAKPEEKGVAPVQLPASAPVSTPAPDGPLLQLGIYSRDGDAWWIWKNLQQRERDLTAGLTASVMMLDGKSEAGGVALYAQVAKGSDARALCRRIIGAGFGCLVVDRPAPMAVPVPPSAAAAPTTLSKAAPEKSPGEKPAAGKVVSAAAPPATTAAASTAVSTTAKPPAVTVAVALPPFDTKPSDPKPQAAAGPETATTTSVLAPIGSAVAAPLAPPPPSVAAAIPPADGLVIYNEEDARTMADIEQHSRRKGRLRSVMPDSRYDVMPATLKRENWNLCALTFDDGPHRTVTRQILDILNQEGVRATYFPVGRIAERQGELIHDFVAGGHEIGNHSLTHSDLRKMDAAGARYEIAETNRILKEFGANPVLFRPPYGRYSDELLTIAREEHMGSVLWSVDTRDWHVRNADKIVSQIKIAGMPGNVFLMHSTYPSTAQALPRVIAELRAKGCEFVTLSEWLERARVLALPKIVNAGMPSPAAGASSDRQ</sequence>
<protein>
    <recommendedName>
        <fullName evidence="3">Chitooligosaccharide deacetylase</fullName>
    </recommendedName>
    <alternativeName>
        <fullName evidence="6">Nodulation protein B</fullName>
    </alternativeName>
</protein>
<evidence type="ECO:0000256" key="5">
    <source>
        <dbReference type="ARBA" id="ARBA00022801"/>
    </source>
</evidence>
<comment type="similarity">
    <text evidence="2">Belongs to the polysaccharide deacetylase family.</text>
</comment>
<name>A0ABS1FDC4_9PROT</name>
<dbReference type="InterPro" id="IPR002509">
    <property type="entry name" value="NODB_dom"/>
</dbReference>
<dbReference type="Proteomes" id="UP000652760">
    <property type="component" value="Unassembled WGS sequence"/>
</dbReference>
<dbReference type="PANTHER" id="PTHR10587:SF133">
    <property type="entry name" value="CHITIN DEACETYLASE 1-RELATED"/>
    <property type="match status" value="1"/>
</dbReference>
<evidence type="ECO:0000256" key="3">
    <source>
        <dbReference type="ARBA" id="ARBA00020071"/>
    </source>
</evidence>
<dbReference type="SUPFAM" id="SSF88713">
    <property type="entry name" value="Glycoside hydrolase/deacetylase"/>
    <property type="match status" value="1"/>
</dbReference>
<feature type="region of interest" description="Disordered" evidence="7">
    <location>
        <begin position="245"/>
        <end position="267"/>
    </location>
</feature>
<accession>A0ABS1FDC4</accession>
<evidence type="ECO:0000313" key="10">
    <source>
        <dbReference type="Proteomes" id="UP000652760"/>
    </source>
</evidence>
<dbReference type="InterPro" id="IPR011330">
    <property type="entry name" value="Glyco_hydro/deAcase_b/a-brl"/>
</dbReference>
<dbReference type="PANTHER" id="PTHR10587">
    <property type="entry name" value="GLYCOSYL TRANSFERASE-RELATED"/>
    <property type="match status" value="1"/>
</dbReference>
<organism evidence="9 10">
    <name type="scientific">Azospirillum endophyticum</name>
    <dbReference type="NCBI Taxonomy" id="2800326"/>
    <lineage>
        <taxon>Bacteria</taxon>
        <taxon>Pseudomonadati</taxon>
        <taxon>Pseudomonadota</taxon>
        <taxon>Alphaproteobacteria</taxon>
        <taxon>Rhodospirillales</taxon>
        <taxon>Azospirillaceae</taxon>
        <taxon>Azospirillum</taxon>
    </lineage>
</organism>
<reference evidence="10" key="1">
    <citation type="submission" date="2021-01" db="EMBL/GenBank/DDBJ databases">
        <title>Genome public.</title>
        <authorList>
            <person name="Liu C."/>
            <person name="Sun Q."/>
        </authorList>
    </citation>
    <scope>NUCLEOTIDE SEQUENCE [LARGE SCALE GENOMIC DNA]</scope>
    <source>
        <strain evidence="10">YIM B02556</strain>
    </source>
</reference>
<feature type="compositionally biased region" description="Low complexity" evidence="7">
    <location>
        <begin position="187"/>
        <end position="198"/>
    </location>
</feature>
<keyword evidence="5" id="KW-0378">Hydrolase</keyword>
<comment type="function">
    <text evidence="1">Is involved in generating a small heat-stable compound (Nod), an acylated oligomer of N-acetylglucosamine, that stimulates mitosis in various plant protoplasts.</text>
</comment>
<dbReference type="PROSITE" id="PS51677">
    <property type="entry name" value="NODB"/>
    <property type="match status" value="1"/>
</dbReference>
<feature type="region of interest" description="Disordered" evidence="7">
    <location>
        <begin position="1"/>
        <end position="27"/>
    </location>
</feature>
<evidence type="ECO:0000256" key="7">
    <source>
        <dbReference type="SAM" id="MobiDB-lite"/>
    </source>
</evidence>
<dbReference type="InterPro" id="IPR050248">
    <property type="entry name" value="Polysacc_deacetylase_ArnD"/>
</dbReference>
<keyword evidence="10" id="KW-1185">Reference proteome</keyword>
<keyword evidence="4" id="KW-0479">Metal-binding</keyword>
<dbReference type="CDD" id="cd10917">
    <property type="entry name" value="CE4_NodB_like_6s_7s"/>
    <property type="match status" value="1"/>
</dbReference>
<comment type="caution">
    <text evidence="9">The sequence shown here is derived from an EMBL/GenBank/DDBJ whole genome shotgun (WGS) entry which is preliminary data.</text>
</comment>
<evidence type="ECO:0000259" key="8">
    <source>
        <dbReference type="PROSITE" id="PS51677"/>
    </source>
</evidence>
<evidence type="ECO:0000256" key="6">
    <source>
        <dbReference type="ARBA" id="ARBA00032976"/>
    </source>
</evidence>
<evidence type="ECO:0000256" key="2">
    <source>
        <dbReference type="ARBA" id="ARBA00010973"/>
    </source>
</evidence>
<feature type="region of interest" description="Disordered" evidence="7">
    <location>
        <begin position="185"/>
        <end position="215"/>
    </location>
</feature>
<evidence type="ECO:0000313" key="9">
    <source>
        <dbReference type="EMBL" id="MBK1841432.1"/>
    </source>
</evidence>
<evidence type="ECO:0000256" key="1">
    <source>
        <dbReference type="ARBA" id="ARBA00003236"/>
    </source>
</evidence>
<feature type="domain" description="NodB homology" evidence="8">
    <location>
        <begin position="346"/>
        <end position="522"/>
    </location>
</feature>
<dbReference type="EMBL" id="JAENHM010000073">
    <property type="protein sequence ID" value="MBK1841432.1"/>
    <property type="molecule type" value="Genomic_DNA"/>
</dbReference>